<comment type="caution">
    <text evidence="1">The sequence shown here is derived from an EMBL/GenBank/DDBJ whole genome shotgun (WGS) entry which is preliminary data.</text>
</comment>
<gene>
    <name evidence="1" type="ORF">EFQ99_00025</name>
</gene>
<keyword evidence="2" id="KW-1185">Reference proteome</keyword>
<dbReference type="AlphaFoldDB" id="A0A432PSR3"/>
<sequence>MLGWAVLPLVGAPHAYACDQPIVLSNWKSCAVGPLSETGGDADWKAVPKWTRSKDLRPWFMDDPRLLANHGLCNAKFHRVVLCAPGWQESDDKDACWYTICSGYQASLGN</sequence>
<dbReference type="EMBL" id="RJTH01000001">
    <property type="protein sequence ID" value="RUM27584.1"/>
    <property type="molecule type" value="Genomic_DNA"/>
</dbReference>
<evidence type="ECO:0000313" key="1">
    <source>
        <dbReference type="EMBL" id="RUM27584.1"/>
    </source>
</evidence>
<protein>
    <submittedName>
        <fullName evidence="1">Uncharacterized protein</fullName>
    </submittedName>
</protein>
<dbReference type="OrthoDB" id="8360915at2"/>
<name>A0A432PSR3_9HYPH</name>
<evidence type="ECO:0000313" key="2">
    <source>
        <dbReference type="Proteomes" id="UP000278823"/>
    </source>
</evidence>
<reference evidence="2" key="1">
    <citation type="submission" date="2018-11" db="EMBL/GenBank/DDBJ databases">
        <title>Rhizobium chutanense sp. nov., isolated from root nodules of Phaseolus vulgaris in China.</title>
        <authorList>
            <person name="Huo Y."/>
        </authorList>
    </citation>
    <scope>NUCLEOTIDE SEQUENCE [LARGE SCALE GENOMIC DNA]</scope>
    <source>
        <strain evidence="2">CCBAU 65647</strain>
    </source>
</reference>
<proteinExistence type="predicted"/>
<accession>A0A432PSR3</accession>
<organism evidence="1 2">
    <name type="scientific">Rhizobium vallis</name>
    <dbReference type="NCBI Taxonomy" id="634290"/>
    <lineage>
        <taxon>Bacteria</taxon>
        <taxon>Pseudomonadati</taxon>
        <taxon>Pseudomonadota</taxon>
        <taxon>Alphaproteobacteria</taxon>
        <taxon>Hyphomicrobiales</taxon>
        <taxon>Rhizobiaceae</taxon>
        <taxon>Rhizobium/Agrobacterium group</taxon>
        <taxon>Rhizobium</taxon>
    </lineage>
</organism>
<dbReference type="Proteomes" id="UP000278823">
    <property type="component" value="Unassembled WGS sequence"/>
</dbReference>